<accession>A0ABV9KNL9</accession>
<sequence>MRPALTLLALASLALASQAMQAQEAAAHLSVELNKQDADGDACRLTFVVTNANPEAIDSAVFETVLFDDTGSVDRLTLFDFGALPPGRARVRQFQVAGLACDRLSRVLFNGASTCTVAGQPSDICAASLEVTSRTETEVLR</sequence>
<keyword evidence="3" id="KW-1185">Reference proteome</keyword>
<keyword evidence="1" id="KW-0732">Signal</keyword>
<feature type="signal peptide" evidence="1">
    <location>
        <begin position="1"/>
        <end position="22"/>
    </location>
</feature>
<name>A0ABV9KNL9_9RHOB</name>
<dbReference type="Proteomes" id="UP001595973">
    <property type="component" value="Unassembled WGS sequence"/>
</dbReference>
<evidence type="ECO:0000313" key="3">
    <source>
        <dbReference type="Proteomes" id="UP001595973"/>
    </source>
</evidence>
<dbReference type="EMBL" id="JBHSGI010000034">
    <property type="protein sequence ID" value="MFC4671647.1"/>
    <property type="molecule type" value="Genomic_DNA"/>
</dbReference>
<organism evidence="2 3">
    <name type="scientific">Seohaeicola nanhaiensis</name>
    <dbReference type="NCBI Taxonomy" id="1387282"/>
    <lineage>
        <taxon>Bacteria</taxon>
        <taxon>Pseudomonadati</taxon>
        <taxon>Pseudomonadota</taxon>
        <taxon>Alphaproteobacteria</taxon>
        <taxon>Rhodobacterales</taxon>
        <taxon>Roseobacteraceae</taxon>
        <taxon>Seohaeicola</taxon>
    </lineage>
</organism>
<evidence type="ECO:0008006" key="4">
    <source>
        <dbReference type="Google" id="ProtNLM"/>
    </source>
</evidence>
<reference evidence="3" key="1">
    <citation type="journal article" date="2019" name="Int. J. Syst. Evol. Microbiol.">
        <title>The Global Catalogue of Microorganisms (GCM) 10K type strain sequencing project: providing services to taxonomists for standard genome sequencing and annotation.</title>
        <authorList>
            <consortium name="The Broad Institute Genomics Platform"/>
            <consortium name="The Broad Institute Genome Sequencing Center for Infectious Disease"/>
            <person name="Wu L."/>
            <person name="Ma J."/>
        </authorList>
    </citation>
    <scope>NUCLEOTIDE SEQUENCE [LARGE SCALE GENOMIC DNA]</scope>
    <source>
        <strain evidence="3">CGMCC 4.7283</strain>
    </source>
</reference>
<gene>
    <name evidence="2" type="ORF">ACFO5X_24060</name>
</gene>
<proteinExistence type="predicted"/>
<protein>
    <recommendedName>
        <fullName evidence="4">Tat pathway signal sequence domain protein</fullName>
    </recommendedName>
</protein>
<feature type="chain" id="PRO_5046399200" description="Tat pathway signal sequence domain protein" evidence="1">
    <location>
        <begin position="23"/>
        <end position="141"/>
    </location>
</feature>
<evidence type="ECO:0000313" key="2">
    <source>
        <dbReference type="EMBL" id="MFC4671647.1"/>
    </source>
</evidence>
<dbReference type="RefSeq" id="WP_380722407.1">
    <property type="nucleotide sequence ID" value="NZ_JBHSGI010000034.1"/>
</dbReference>
<comment type="caution">
    <text evidence="2">The sequence shown here is derived from an EMBL/GenBank/DDBJ whole genome shotgun (WGS) entry which is preliminary data.</text>
</comment>
<evidence type="ECO:0000256" key="1">
    <source>
        <dbReference type="SAM" id="SignalP"/>
    </source>
</evidence>